<proteinExistence type="predicted"/>
<gene>
    <name evidence="1" type="ORF">V6N11_007928</name>
</gene>
<dbReference type="Gene3D" id="1.20.1250.20">
    <property type="entry name" value="MFS general substrate transporter like domains"/>
    <property type="match status" value="1"/>
</dbReference>
<comment type="caution">
    <text evidence="1">The sequence shown here is derived from an EMBL/GenBank/DDBJ whole genome shotgun (WGS) entry which is preliminary data.</text>
</comment>
<evidence type="ECO:0000313" key="1">
    <source>
        <dbReference type="EMBL" id="KAK8993706.1"/>
    </source>
</evidence>
<name>A0ABR2PZM2_9ROSI</name>
<keyword evidence="2" id="KW-1185">Reference proteome</keyword>
<organism evidence="1 2">
    <name type="scientific">Hibiscus sabdariffa</name>
    <name type="common">roselle</name>
    <dbReference type="NCBI Taxonomy" id="183260"/>
    <lineage>
        <taxon>Eukaryota</taxon>
        <taxon>Viridiplantae</taxon>
        <taxon>Streptophyta</taxon>
        <taxon>Embryophyta</taxon>
        <taxon>Tracheophyta</taxon>
        <taxon>Spermatophyta</taxon>
        <taxon>Magnoliopsida</taxon>
        <taxon>eudicotyledons</taxon>
        <taxon>Gunneridae</taxon>
        <taxon>Pentapetalae</taxon>
        <taxon>rosids</taxon>
        <taxon>malvids</taxon>
        <taxon>Malvales</taxon>
        <taxon>Malvaceae</taxon>
        <taxon>Malvoideae</taxon>
        <taxon>Hibiscus</taxon>
    </lineage>
</organism>
<dbReference type="EMBL" id="JBBPBN010000048">
    <property type="protein sequence ID" value="KAK8993706.1"/>
    <property type="molecule type" value="Genomic_DNA"/>
</dbReference>
<dbReference type="Proteomes" id="UP001396334">
    <property type="component" value="Unassembled WGS sequence"/>
</dbReference>
<sequence length="231" mass="26164">MVISLGDTFFIEQADHRMSGWPSVVFPVFKWISKIGVNEGYKMLLERRIKRIKEHYSDGVKIGLGMLASIISCAVASSVEFKRLASLNEEGLSDVPGAEASMQPGWLLLQFFFLGAMEGLAGEGILDFFGHYAPDSRYGPVITSSLTRFGAIINVGFIAVLDYYSEQRYKRSWLGDNEDQSRLDSIYRAYVALTLFNCFIYAYVASSYSYDNIKERPEEEEKERQILILLP</sequence>
<protein>
    <submittedName>
        <fullName evidence="1">Uncharacterized protein</fullName>
    </submittedName>
</protein>
<dbReference type="InterPro" id="IPR036259">
    <property type="entry name" value="MFS_trans_sf"/>
</dbReference>
<accession>A0ABR2PZM2</accession>
<dbReference type="PANTHER" id="PTHR11654">
    <property type="entry name" value="OLIGOPEPTIDE TRANSPORTER-RELATED"/>
    <property type="match status" value="1"/>
</dbReference>
<reference evidence="1 2" key="1">
    <citation type="journal article" date="2024" name="G3 (Bethesda)">
        <title>Genome assembly of Hibiscus sabdariffa L. provides insights into metabolisms of medicinal natural products.</title>
        <authorList>
            <person name="Kim T."/>
        </authorList>
    </citation>
    <scope>NUCLEOTIDE SEQUENCE [LARGE SCALE GENOMIC DNA]</scope>
    <source>
        <strain evidence="1">TK-2024</strain>
        <tissue evidence="1">Old leaves</tissue>
    </source>
</reference>
<evidence type="ECO:0000313" key="2">
    <source>
        <dbReference type="Proteomes" id="UP001396334"/>
    </source>
</evidence>